<comment type="catalytic activity">
    <reaction evidence="5">
        <text>adenosine(37) in tRNA + dimethylallyl diphosphate = N(6)-dimethylallyladenosine(37) in tRNA + diphosphate</text>
        <dbReference type="Rhea" id="RHEA:26482"/>
        <dbReference type="Rhea" id="RHEA-COMP:10162"/>
        <dbReference type="Rhea" id="RHEA-COMP:10375"/>
        <dbReference type="ChEBI" id="CHEBI:33019"/>
        <dbReference type="ChEBI" id="CHEBI:57623"/>
        <dbReference type="ChEBI" id="CHEBI:74411"/>
        <dbReference type="ChEBI" id="CHEBI:74415"/>
        <dbReference type="EC" id="2.5.1.75"/>
    </reaction>
</comment>
<keyword evidence="4 6" id="KW-0067">ATP-binding</keyword>
<dbReference type="Pfam" id="PF01715">
    <property type="entry name" value="IPPT"/>
    <property type="match status" value="1"/>
</dbReference>
<keyword evidence="3 6" id="KW-0547">Nucleotide-binding</keyword>
<evidence type="ECO:0000256" key="4">
    <source>
        <dbReference type="ARBA" id="ARBA00022840"/>
    </source>
</evidence>
<dbReference type="OrthoDB" id="775260at2759"/>
<dbReference type="AlphaFoldDB" id="A0A9P8P5X5"/>
<proteinExistence type="inferred from homology"/>
<sequence>MQMYKGVPIITNKHPIEEREGVPHYVMNHIGWDEKYFIHRFRKEALAKINEIHSRKKTPIIIGGTHYYLNSLIFNNKTIETNENKQNSDSNIEVEGKGQLSKDMVDILNGPPEIIYQTLLSKDPKIAGKFHPNDTRRVRRALEIIFLTNKKTSEHYSEQLESVTNESSLNFNTLAFWVYSEKSILDKRLDDRVDKMLDNGGMDEIKELYYYYSSLPERPDCERGIWQVIGFKEFLPWLESGLSDDKLLKQSIIDMKTRTRQYAKRQIKWIKSLLAVDLLKESKHGYTNGGKLYLLDATDLKNWDDNVFQRGALITNDFLQNKACTIDQTPDTLRNMLPKEENTRDNEDKSTEWKHIKCEVCFNNDNSPLILIGDNQYKIHLNSKRHRSNLNRGKRKRDYEAWLAKNESK</sequence>
<comment type="similarity">
    <text evidence="1 6">Belongs to the IPP transferase family.</text>
</comment>
<dbReference type="InterPro" id="IPR027417">
    <property type="entry name" value="P-loop_NTPase"/>
</dbReference>
<dbReference type="GO" id="GO:0006400">
    <property type="term" value="P:tRNA modification"/>
    <property type="evidence" value="ECO:0007669"/>
    <property type="project" value="TreeGrafter"/>
</dbReference>
<dbReference type="PANTHER" id="PTHR11088:SF89">
    <property type="entry name" value="TRNA DIMETHYLALLYLTRANSFERASE"/>
    <property type="match status" value="1"/>
</dbReference>
<evidence type="ECO:0000256" key="6">
    <source>
        <dbReference type="RuleBase" id="RU003785"/>
    </source>
</evidence>
<accession>A0A9P8P5X5</accession>
<dbReference type="GO" id="GO:0005524">
    <property type="term" value="F:ATP binding"/>
    <property type="evidence" value="ECO:0007669"/>
    <property type="project" value="UniProtKB-KW"/>
</dbReference>
<dbReference type="EMBL" id="JAEUBF010001445">
    <property type="protein sequence ID" value="KAH3666413.1"/>
    <property type="molecule type" value="Genomic_DNA"/>
</dbReference>
<dbReference type="Gene3D" id="3.30.160.60">
    <property type="entry name" value="Classic Zinc Finger"/>
    <property type="match status" value="1"/>
</dbReference>
<dbReference type="InterPro" id="IPR039657">
    <property type="entry name" value="Dimethylallyltransferase"/>
</dbReference>
<keyword evidence="2 6" id="KW-0808">Transferase</keyword>
<dbReference type="NCBIfam" id="TIGR00174">
    <property type="entry name" value="miaA"/>
    <property type="match status" value="1"/>
</dbReference>
<keyword evidence="8" id="KW-1185">Reference proteome</keyword>
<keyword evidence="5" id="KW-0819">tRNA processing</keyword>
<dbReference type="GO" id="GO:0052381">
    <property type="term" value="F:tRNA dimethylallyltransferase activity"/>
    <property type="evidence" value="ECO:0007669"/>
    <property type="project" value="UniProtKB-EC"/>
</dbReference>
<evidence type="ECO:0000313" key="7">
    <source>
        <dbReference type="EMBL" id="KAH3666413.1"/>
    </source>
</evidence>
<dbReference type="Gene3D" id="3.40.50.300">
    <property type="entry name" value="P-loop containing nucleotide triphosphate hydrolases"/>
    <property type="match status" value="1"/>
</dbReference>
<dbReference type="EC" id="2.5.1.75" evidence="5"/>
<protein>
    <recommendedName>
        <fullName evidence="5">tRNA dimethylallyltransferase</fullName>
        <ecNumber evidence="5">2.5.1.75</ecNumber>
    </recommendedName>
</protein>
<evidence type="ECO:0000256" key="5">
    <source>
        <dbReference type="RuleBase" id="RU003783"/>
    </source>
</evidence>
<dbReference type="InterPro" id="IPR018022">
    <property type="entry name" value="IPT"/>
</dbReference>
<organism evidence="7 8">
    <name type="scientific">Wickerhamomyces mucosus</name>
    <dbReference type="NCBI Taxonomy" id="1378264"/>
    <lineage>
        <taxon>Eukaryota</taxon>
        <taxon>Fungi</taxon>
        <taxon>Dikarya</taxon>
        <taxon>Ascomycota</taxon>
        <taxon>Saccharomycotina</taxon>
        <taxon>Saccharomycetes</taxon>
        <taxon>Phaffomycetales</taxon>
        <taxon>Wickerhamomycetaceae</taxon>
        <taxon>Wickerhamomyces</taxon>
    </lineage>
</organism>
<dbReference type="Gene3D" id="1.10.20.140">
    <property type="match status" value="1"/>
</dbReference>
<reference evidence="7" key="1">
    <citation type="journal article" date="2021" name="Open Biol.">
        <title>Shared evolutionary footprints suggest mitochondrial oxidative damage underlies multiple complex I losses in fungi.</title>
        <authorList>
            <person name="Schikora-Tamarit M.A."/>
            <person name="Marcet-Houben M."/>
            <person name="Nosek J."/>
            <person name="Gabaldon T."/>
        </authorList>
    </citation>
    <scope>NUCLEOTIDE SEQUENCE</scope>
    <source>
        <strain evidence="7">CBS6341</strain>
    </source>
</reference>
<evidence type="ECO:0000256" key="1">
    <source>
        <dbReference type="ARBA" id="ARBA00005842"/>
    </source>
</evidence>
<evidence type="ECO:0000256" key="3">
    <source>
        <dbReference type="ARBA" id="ARBA00022741"/>
    </source>
</evidence>
<dbReference type="Proteomes" id="UP000769528">
    <property type="component" value="Unassembled WGS sequence"/>
</dbReference>
<name>A0A9P8P5X5_9ASCO</name>
<dbReference type="PANTHER" id="PTHR11088">
    <property type="entry name" value="TRNA DIMETHYLALLYLTRANSFERASE"/>
    <property type="match status" value="1"/>
</dbReference>
<evidence type="ECO:0000313" key="8">
    <source>
        <dbReference type="Proteomes" id="UP000769528"/>
    </source>
</evidence>
<dbReference type="GO" id="GO:0005739">
    <property type="term" value="C:mitochondrion"/>
    <property type="evidence" value="ECO:0007669"/>
    <property type="project" value="TreeGrafter"/>
</dbReference>
<reference evidence="7" key="2">
    <citation type="submission" date="2021-01" db="EMBL/GenBank/DDBJ databases">
        <authorList>
            <person name="Schikora-Tamarit M.A."/>
        </authorList>
    </citation>
    <scope>NUCLEOTIDE SEQUENCE</scope>
    <source>
        <strain evidence="7">CBS6341</strain>
    </source>
</reference>
<evidence type="ECO:0000256" key="2">
    <source>
        <dbReference type="ARBA" id="ARBA00022679"/>
    </source>
</evidence>
<gene>
    <name evidence="7" type="ORF">WICMUC_005681</name>
</gene>
<comment type="caution">
    <text evidence="7">The sequence shown here is derived from an EMBL/GenBank/DDBJ whole genome shotgun (WGS) entry which is preliminary data.</text>
</comment>